<dbReference type="NCBIfam" id="TIGR01443">
    <property type="entry name" value="intein_Cterm"/>
    <property type="match status" value="1"/>
</dbReference>
<dbReference type="EMBL" id="QEIN01000038">
    <property type="protein sequence ID" value="RCV60532.1"/>
    <property type="molecule type" value="Genomic_DNA"/>
</dbReference>
<dbReference type="AlphaFoldDB" id="A0A368T8B2"/>
<organism evidence="1 2">
    <name type="scientific">Marinitenerispora sediminis</name>
    <dbReference type="NCBI Taxonomy" id="1931232"/>
    <lineage>
        <taxon>Bacteria</taxon>
        <taxon>Bacillati</taxon>
        <taxon>Actinomycetota</taxon>
        <taxon>Actinomycetes</taxon>
        <taxon>Streptosporangiales</taxon>
        <taxon>Nocardiopsidaceae</taxon>
        <taxon>Marinitenerispora</taxon>
    </lineage>
</organism>
<dbReference type="OrthoDB" id="582519at2"/>
<sequence>MADGSYLAIEQIAVGDEVWATDPLTGETGPREVTAVITGDGEKTLVEITVTDDTGVSDTITATDGHPFWVPDKSAWVDAIDLQPGTWLQTSAGTWVQVSAVEARTVSDQAVYNLTVDDLHTYYVGVGGPDVLVHNDECIDGETAEQRYNLGYTPSNPHDLYLGAAYTDPRARARENGGIHLNELGMDRFPEEYRQVVNNPNTTINFDVSSIPGETLADKIKQVTTDYEAVASYVPGATYGSDGFINPYGGLEGGITRWELYYLSEHGLLDRVNFTGL</sequence>
<dbReference type="InterPro" id="IPR036844">
    <property type="entry name" value="Hint_dom_sf"/>
</dbReference>
<dbReference type="Proteomes" id="UP000253318">
    <property type="component" value="Unassembled WGS sequence"/>
</dbReference>
<dbReference type="PROSITE" id="PS50818">
    <property type="entry name" value="INTEIN_C_TER"/>
    <property type="match status" value="1"/>
</dbReference>
<gene>
    <name evidence="1" type="ORF">DEF24_06940</name>
</gene>
<dbReference type="Gene3D" id="2.170.16.10">
    <property type="entry name" value="Hedgehog/Intein (Hint) domain"/>
    <property type="match status" value="1"/>
</dbReference>
<keyword evidence="2" id="KW-1185">Reference proteome</keyword>
<dbReference type="Pfam" id="PF07591">
    <property type="entry name" value="PT-HINT"/>
    <property type="match status" value="1"/>
</dbReference>
<proteinExistence type="predicted"/>
<dbReference type="InterPro" id="IPR030934">
    <property type="entry name" value="Intein_C"/>
</dbReference>
<name>A0A368T8B2_9ACTN</name>
<comment type="caution">
    <text evidence="1">The sequence shown here is derived from an EMBL/GenBank/DDBJ whole genome shotgun (WGS) entry which is preliminary data.</text>
</comment>
<dbReference type="CDD" id="cd00081">
    <property type="entry name" value="Hint"/>
    <property type="match status" value="1"/>
</dbReference>
<evidence type="ECO:0000313" key="2">
    <source>
        <dbReference type="Proteomes" id="UP000253318"/>
    </source>
</evidence>
<protein>
    <submittedName>
        <fullName evidence="1">Uncharacterized protein</fullName>
    </submittedName>
</protein>
<evidence type="ECO:0000313" key="1">
    <source>
        <dbReference type="EMBL" id="RCV60532.1"/>
    </source>
</evidence>
<dbReference type="SUPFAM" id="SSF51294">
    <property type="entry name" value="Hedgehog/intein (Hint) domain"/>
    <property type="match status" value="1"/>
</dbReference>
<reference evidence="1 2" key="1">
    <citation type="submission" date="2018-04" db="EMBL/GenBank/DDBJ databases">
        <title>Novel actinobacteria from marine sediment.</title>
        <authorList>
            <person name="Ng Z.Y."/>
            <person name="Tan G.Y.A."/>
        </authorList>
    </citation>
    <scope>NUCLEOTIDE SEQUENCE [LARGE SCALE GENOMIC DNA]</scope>
    <source>
        <strain evidence="1 2">TPS81</strain>
    </source>
</reference>
<accession>A0A368T8B2</accession>